<proteinExistence type="predicted"/>
<comment type="subcellular location">
    <subcellularLocation>
        <location evidence="1">Membrane</location>
        <topology evidence="1">Lipid-anchor</topology>
        <topology evidence="1">GPI-anchor</topology>
    </subcellularLocation>
</comment>
<evidence type="ECO:0000313" key="9">
    <source>
        <dbReference type="EMBL" id="KAL1497960.1"/>
    </source>
</evidence>
<evidence type="ECO:0000256" key="5">
    <source>
        <dbReference type="ARBA" id="ARBA00022989"/>
    </source>
</evidence>
<feature type="chain" id="PRO_5044745602" description="Protein sleepless" evidence="8">
    <location>
        <begin position="20"/>
        <end position="134"/>
    </location>
</feature>
<dbReference type="AlphaFoldDB" id="A0ABD1EN79"/>
<keyword evidence="6" id="KW-0472">Membrane</keyword>
<keyword evidence="3" id="KW-0812">Transmembrane</keyword>
<dbReference type="InterPro" id="IPR050975">
    <property type="entry name" value="Sleep_regulator"/>
</dbReference>
<evidence type="ECO:0000256" key="1">
    <source>
        <dbReference type="ARBA" id="ARBA00004589"/>
    </source>
</evidence>
<keyword evidence="4 8" id="KW-0732">Signal</keyword>
<dbReference type="EMBL" id="JBDJPC010000006">
    <property type="protein sequence ID" value="KAL1497960.1"/>
    <property type="molecule type" value="Genomic_DNA"/>
</dbReference>
<evidence type="ECO:0008006" key="11">
    <source>
        <dbReference type="Google" id="ProtNLM"/>
    </source>
</evidence>
<dbReference type="PANTHER" id="PTHR33562:SF28">
    <property type="entry name" value="PROTEIN QUIVER"/>
    <property type="match status" value="1"/>
</dbReference>
<accession>A0ABD1EN79</accession>
<feature type="signal peptide" evidence="8">
    <location>
        <begin position="1"/>
        <end position="19"/>
    </location>
</feature>
<evidence type="ECO:0000256" key="8">
    <source>
        <dbReference type="SAM" id="SignalP"/>
    </source>
</evidence>
<dbReference type="PANTHER" id="PTHR33562">
    <property type="entry name" value="ATILLA, ISOFORM B-RELATED-RELATED"/>
    <property type="match status" value="1"/>
</dbReference>
<evidence type="ECO:0000256" key="4">
    <source>
        <dbReference type="ARBA" id="ARBA00022729"/>
    </source>
</evidence>
<evidence type="ECO:0000313" key="10">
    <source>
        <dbReference type="Proteomes" id="UP001566132"/>
    </source>
</evidence>
<sequence length="134" mass="14711">MAKIVYLFAIVALAQVAYSLDCYSCDPISCTQEQNKWIKISNCGKVSNNQVNTGACLKQIYNDRNTNKEVTIRKCVIAEKTSDGKVSHRCNENEGKVSVCEVCTSDYCNSASSVRFSLVTLLGVAAVYLAPRLL</sequence>
<keyword evidence="7" id="KW-0449">Lipoprotein</keyword>
<dbReference type="Proteomes" id="UP001566132">
    <property type="component" value="Unassembled WGS sequence"/>
</dbReference>
<gene>
    <name evidence="9" type="ORF">ABEB36_008838</name>
</gene>
<dbReference type="GO" id="GO:0098552">
    <property type="term" value="C:side of membrane"/>
    <property type="evidence" value="ECO:0007669"/>
    <property type="project" value="UniProtKB-KW"/>
</dbReference>
<keyword evidence="2" id="KW-0325">Glycoprotein</keyword>
<evidence type="ECO:0000256" key="7">
    <source>
        <dbReference type="ARBA" id="ARBA00023288"/>
    </source>
</evidence>
<keyword evidence="10" id="KW-1185">Reference proteome</keyword>
<protein>
    <recommendedName>
        <fullName evidence="11">Protein sleepless</fullName>
    </recommendedName>
</protein>
<evidence type="ECO:0000256" key="6">
    <source>
        <dbReference type="ARBA" id="ARBA00023136"/>
    </source>
</evidence>
<comment type="caution">
    <text evidence="9">The sequence shown here is derived from an EMBL/GenBank/DDBJ whole genome shotgun (WGS) entry which is preliminary data.</text>
</comment>
<keyword evidence="2" id="KW-0336">GPI-anchor</keyword>
<name>A0ABD1EN79_HYPHA</name>
<evidence type="ECO:0000256" key="3">
    <source>
        <dbReference type="ARBA" id="ARBA00022692"/>
    </source>
</evidence>
<organism evidence="9 10">
    <name type="scientific">Hypothenemus hampei</name>
    <name type="common">Coffee berry borer</name>
    <dbReference type="NCBI Taxonomy" id="57062"/>
    <lineage>
        <taxon>Eukaryota</taxon>
        <taxon>Metazoa</taxon>
        <taxon>Ecdysozoa</taxon>
        <taxon>Arthropoda</taxon>
        <taxon>Hexapoda</taxon>
        <taxon>Insecta</taxon>
        <taxon>Pterygota</taxon>
        <taxon>Neoptera</taxon>
        <taxon>Endopterygota</taxon>
        <taxon>Coleoptera</taxon>
        <taxon>Polyphaga</taxon>
        <taxon>Cucujiformia</taxon>
        <taxon>Curculionidae</taxon>
        <taxon>Scolytinae</taxon>
        <taxon>Hypothenemus</taxon>
    </lineage>
</organism>
<keyword evidence="5" id="KW-1133">Transmembrane helix</keyword>
<evidence type="ECO:0000256" key="2">
    <source>
        <dbReference type="ARBA" id="ARBA00022622"/>
    </source>
</evidence>
<reference evidence="9 10" key="1">
    <citation type="submission" date="2024-05" db="EMBL/GenBank/DDBJ databases">
        <title>Genetic variation in Jamaican populations of the coffee berry borer (Hypothenemus hampei).</title>
        <authorList>
            <person name="Errbii M."/>
            <person name="Myrie A."/>
        </authorList>
    </citation>
    <scope>NUCLEOTIDE SEQUENCE [LARGE SCALE GENOMIC DNA]</scope>
    <source>
        <strain evidence="9">JA-Hopewell-2020-01-JO</strain>
        <tissue evidence="9">Whole body</tissue>
    </source>
</reference>